<dbReference type="GO" id="GO:0005886">
    <property type="term" value="C:plasma membrane"/>
    <property type="evidence" value="ECO:0007669"/>
    <property type="project" value="UniProtKB-SubCell"/>
</dbReference>
<feature type="transmembrane region" description="Helical" evidence="6">
    <location>
        <begin position="184"/>
        <end position="207"/>
    </location>
</feature>
<gene>
    <name evidence="7" type="ORF">ANDA3_4429</name>
    <name evidence="8" type="ORF">BER1_4204</name>
    <name evidence="9" type="ORF">DAR2_4281</name>
</gene>
<dbReference type="EMBL" id="CAADIC010000031">
    <property type="protein sequence ID" value="VFR43809.1"/>
    <property type="molecule type" value="Genomic_DNA"/>
</dbReference>
<evidence type="ECO:0000313" key="8">
    <source>
        <dbReference type="EMBL" id="VFR44913.1"/>
    </source>
</evidence>
<evidence type="ECO:0000256" key="6">
    <source>
        <dbReference type="SAM" id="Phobius"/>
    </source>
</evidence>
<organism evidence="8">
    <name type="scientific">plant metagenome</name>
    <dbReference type="NCBI Taxonomy" id="1297885"/>
    <lineage>
        <taxon>unclassified sequences</taxon>
        <taxon>metagenomes</taxon>
        <taxon>organismal metagenomes</taxon>
    </lineage>
</organism>
<keyword evidence="4 6" id="KW-1133">Transmembrane helix</keyword>
<name>A0A484R3U3_9ZZZZ</name>
<evidence type="ECO:0000256" key="5">
    <source>
        <dbReference type="ARBA" id="ARBA00023136"/>
    </source>
</evidence>
<dbReference type="Pfam" id="PF03899">
    <property type="entry name" value="ATP-synt_I"/>
    <property type="match status" value="1"/>
</dbReference>
<proteinExistence type="predicted"/>
<feature type="transmembrane region" description="Helical" evidence="6">
    <location>
        <begin position="100"/>
        <end position="118"/>
    </location>
</feature>
<reference evidence="8" key="1">
    <citation type="submission" date="2019-03" db="EMBL/GenBank/DDBJ databases">
        <authorList>
            <person name="Danneels B."/>
        </authorList>
    </citation>
    <scope>NUCLEOTIDE SEQUENCE</scope>
</reference>
<evidence type="ECO:0000313" key="9">
    <source>
        <dbReference type="EMBL" id="VFR75542.1"/>
    </source>
</evidence>
<feature type="transmembrane region" description="Helical" evidence="6">
    <location>
        <begin position="157"/>
        <end position="178"/>
    </location>
</feature>
<evidence type="ECO:0000256" key="1">
    <source>
        <dbReference type="ARBA" id="ARBA00004651"/>
    </source>
</evidence>
<dbReference type="EMBL" id="CAADIE010000026">
    <property type="protein sequence ID" value="VFR44913.1"/>
    <property type="molecule type" value="Genomic_DNA"/>
</dbReference>
<evidence type="ECO:0000313" key="7">
    <source>
        <dbReference type="EMBL" id="VFR43809.1"/>
    </source>
</evidence>
<keyword evidence="5 6" id="KW-0472">Membrane</keyword>
<dbReference type="InterPro" id="IPR005598">
    <property type="entry name" value="ATP_synth_I"/>
</dbReference>
<sequence>MSRQGAPLLGFRDLPVKKHSRYTYLVCRLREKNVAMPGQSPGAMPEAGLGGMRANQVNVVGTSGQAAGAGNGHGKPGVVLSAGERAAVAARAKRDLLRTIFAQGLMALVAALVAWGVAGPAAGVSALAGAGAYFIPNACFGLRLLLDIYRPGGANPFTFLFGEVLKLGLTVLLLWAIVRVGGDHIVWPALLVGLLCALKGYVLLLMFRKLS</sequence>
<comment type="subcellular location">
    <subcellularLocation>
        <location evidence="1">Cell membrane</location>
        <topology evidence="1">Multi-pass membrane protein</topology>
    </subcellularLocation>
</comment>
<dbReference type="AlphaFoldDB" id="A0A484R3U3"/>
<evidence type="ECO:0000256" key="3">
    <source>
        <dbReference type="ARBA" id="ARBA00022692"/>
    </source>
</evidence>
<evidence type="ECO:0000256" key="2">
    <source>
        <dbReference type="ARBA" id="ARBA00022475"/>
    </source>
</evidence>
<keyword evidence="2" id="KW-1003">Cell membrane</keyword>
<dbReference type="EMBL" id="CAADIL010000022">
    <property type="protein sequence ID" value="VFR75542.1"/>
    <property type="molecule type" value="Genomic_DNA"/>
</dbReference>
<evidence type="ECO:0000256" key="4">
    <source>
        <dbReference type="ARBA" id="ARBA00022989"/>
    </source>
</evidence>
<accession>A0A484R3U3</accession>
<feature type="transmembrane region" description="Helical" evidence="6">
    <location>
        <begin position="124"/>
        <end position="145"/>
    </location>
</feature>
<protein>
    <submittedName>
        <fullName evidence="8">ATP synthase protein I</fullName>
    </submittedName>
</protein>
<keyword evidence="3 6" id="KW-0812">Transmembrane</keyword>